<evidence type="ECO:0000313" key="2">
    <source>
        <dbReference type="EMBL" id="GAY22698.1"/>
    </source>
</evidence>
<protein>
    <submittedName>
        <fullName evidence="2">Uncharacterized protein</fullName>
    </submittedName>
</protein>
<dbReference type="Proteomes" id="UP000221538">
    <property type="component" value="Unassembled WGS sequence"/>
</dbReference>
<comment type="caution">
    <text evidence="2">The sequence shown here is derived from an EMBL/GenBank/DDBJ whole genome shotgun (WGS) entry which is preliminary data.</text>
</comment>
<proteinExistence type="predicted"/>
<gene>
    <name evidence="2" type="ORF">SFOMI_3259</name>
</gene>
<reference evidence="2 3" key="1">
    <citation type="journal article" date="2013" name="Biodegradation">
        <title>Occurrence of 4-tert-butylphenol (4-t-BP) biodegradation in an aquatic sample caused by the presence of Spirodela polyrrhiza and isolation of a 4-t-BP-utilizing bacterium.</title>
        <authorList>
            <person name="Ogata Y."/>
            <person name="Toyama T."/>
            <person name="Yu N."/>
            <person name="Wang X."/>
            <person name="Sei K."/>
            <person name="Ike M."/>
        </authorList>
    </citation>
    <scope>NUCLEOTIDE SEQUENCE [LARGE SCALE GENOMIC DNA]</scope>
    <source>
        <strain evidence="2 3">OMI</strain>
    </source>
</reference>
<dbReference type="AlphaFoldDB" id="A0A292ZHY6"/>
<reference evidence="2 3" key="2">
    <citation type="journal article" date="2013" name="Environ. Sci. Technol.">
        <title>The 4-tert-butylphenol-utilizing bacterium Sphingobium fuliginis OMI can degrade bisphenols via phenolic ring hydroxylation and meta-cleavage pathway.</title>
        <authorList>
            <person name="Ogata Y."/>
            <person name="Goda S."/>
            <person name="Toyama T."/>
            <person name="Sei K."/>
            <person name="Ike M."/>
        </authorList>
    </citation>
    <scope>NUCLEOTIDE SEQUENCE [LARGE SCALE GENOMIC DNA]</scope>
    <source>
        <strain evidence="2 3">OMI</strain>
    </source>
</reference>
<organism evidence="2 3">
    <name type="scientific">Sphingobium fuliginis (strain ATCC 27551)</name>
    <dbReference type="NCBI Taxonomy" id="336203"/>
    <lineage>
        <taxon>Bacteria</taxon>
        <taxon>Pseudomonadati</taxon>
        <taxon>Pseudomonadota</taxon>
        <taxon>Alphaproteobacteria</taxon>
        <taxon>Sphingomonadales</taxon>
        <taxon>Sphingomonadaceae</taxon>
        <taxon>Sphingobium</taxon>
    </lineage>
</organism>
<feature type="region of interest" description="Disordered" evidence="1">
    <location>
        <begin position="1"/>
        <end position="20"/>
    </location>
</feature>
<evidence type="ECO:0000256" key="1">
    <source>
        <dbReference type="SAM" id="MobiDB-lite"/>
    </source>
</evidence>
<accession>A0A292ZHY6</accession>
<evidence type="ECO:0000313" key="3">
    <source>
        <dbReference type="Proteomes" id="UP000221538"/>
    </source>
</evidence>
<dbReference type="EMBL" id="BEWI01000032">
    <property type="protein sequence ID" value="GAY22698.1"/>
    <property type="molecule type" value="Genomic_DNA"/>
</dbReference>
<sequence length="73" mass="7843">MSRLMGPCRAARNGSMVGGDEGQRWTVRCGRYARRAPAKAGRGFSAFAGLTGTVCRKREHRPASGIAPLKIQP</sequence>
<name>A0A292ZHY6_SPHSA</name>